<dbReference type="GO" id="GO:0002474">
    <property type="term" value="P:antigen processing and presentation of peptide antigen via MHC class I"/>
    <property type="evidence" value="ECO:0007669"/>
    <property type="project" value="UniProtKB-KW"/>
</dbReference>
<evidence type="ECO:0000259" key="9">
    <source>
        <dbReference type="PROSITE" id="PS50835"/>
    </source>
</evidence>
<dbReference type="InterPro" id="IPR003006">
    <property type="entry name" value="Ig/MHC_CS"/>
</dbReference>
<accession>F4ZE04</accession>
<dbReference type="EMBL" id="HM625831">
    <property type="protein sequence ID" value="AEC13625.1"/>
    <property type="molecule type" value="mRNA"/>
</dbReference>
<evidence type="ECO:0000256" key="1">
    <source>
        <dbReference type="ARBA" id="ARBA00004613"/>
    </source>
</evidence>
<dbReference type="InterPro" id="IPR050160">
    <property type="entry name" value="MHC/Immunoglobulin"/>
</dbReference>
<dbReference type="PROSITE" id="PS50835">
    <property type="entry name" value="IG_LIKE"/>
    <property type="match status" value="1"/>
</dbReference>
<proteinExistence type="evidence at protein level"/>
<comment type="subcellular location">
    <subcellularLocation>
        <location evidence="1">Secreted</location>
    </subcellularLocation>
</comment>
<dbReference type="PDB" id="6LUO">
    <property type="method" value="X-ray"/>
    <property type="resolution" value="2.30 A"/>
    <property type="chains" value="A/B=19-109"/>
</dbReference>
<protein>
    <recommendedName>
        <fullName evidence="3">Beta-2-microglobulin</fullName>
    </recommendedName>
</protein>
<evidence type="ECO:0000256" key="2">
    <source>
        <dbReference type="ARBA" id="ARBA00009564"/>
    </source>
</evidence>
<reference evidence="12 13" key="2">
    <citation type="journal article" date="2021" name="J. Immunol.">
        <title>The Structure of a Peptide-Loaded Shark MHC Class I Molecule Reveals Features of the Binding between beta&lt;sub&gt;2&lt;/sub&gt;-Microglobulin and H Chain Conserved in Evolution.</title>
        <authorList>
            <person name="Wu Y."/>
            <person name="Zhang N."/>
            <person name="Wei X."/>
            <person name="Lu S."/>
            <person name="Li S."/>
            <person name="Hashimoto K."/>
            <person name="Dijkstra J.M."/>
            <person name="Xia C."/>
        </authorList>
    </citation>
    <scope>X-RAY CRYSTALLOGRAPHY (2.30 ANGSTROMS) OF 19-109</scope>
    <scope>DISULFIDE BONDS</scope>
</reference>
<dbReference type="InterPro" id="IPR003597">
    <property type="entry name" value="Ig_C1-set"/>
</dbReference>
<dbReference type="GO" id="GO:0005576">
    <property type="term" value="C:extracellular region"/>
    <property type="evidence" value="ECO:0007669"/>
    <property type="project" value="UniProtKB-SubCell"/>
</dbReference>
<dbReference type="InterPro" id="IPR036179">
    <property type="entry name" value="Ig-like_dom_sf"/>
</dbReference>
<feature type="domain" description="Ig-like" evidence="9">
    <location>
        <begin position="20"/>
        <end position="107"/>
    </location>
</feature>
<keyword evidence="6" id="KW-0391">Immunity</keyword>
<keyword evidence="7" id="KW-0393">Immunoglobulin domain</keyword>
<evidence type="ECO:0000256" key="4">
    <source>
        <dbReference type="ARBA" id="ARBA00022451"/>
    </source>
</evidence>
<name>F4ZE04_GINCI</name>
<dbReference type="PDB" id="6LUP">
    <property type="method" value="X-ray"/>
    <property type="resolution" value="2.30 A"/>
    <property type="chains" value="B/E=19-109"/>
</dbReference>
<feature type="disulfide bond" evidence="12 13">
    <location>
        <begin position="40"/>
        <end position="95"/>
    </location>
</feature>
<keyword evidence="5" id="KW-0964">Secreted</keyword>
<gene>
    <name evidence="10" type="primary">B2M</name>
    <name evidence="11" type="synonym">b2m</name>
</gene>
<evidence type="ECO:0000256" key="5">
    <source>
        <dbReference type="ARBA" id="ARBA00022525"/>
    </source>
</evidence>
<dbReference type="Pfam" id="PF07654">
    <property type="entry name" value="C1-set"/>
    <property type="match status" value="1"/>
</dbReference>
<keyword evidence="8" id="KW-0732">Signal</keyword>
<evidence type="ECO:0007829" key="12">
    <source>
        <dbReference type="PDB" id="6LUO"/>
    </source>
</evidence>
<dbReference type="PROSITE" id="PS00290">
    <property type="entry name" value="IG_MHC"/>
    <property type="match status" value="1"/>
</dbReference>
<evidence type="ECO:0000313" key="10">
    <source>
        <dbReference type="EMBL" id="AEC13625.1"/>
    </source>
</evidence>
<dbReference type="InterPro" id="IPR007110">
    <property type="entry name" value="Ig-like_dom"/>
</dbReference>
<evidence type="ECO:0000256" key="7">
    <source>
        <dbReference type="ARBA" id="ARBA00023319"/>
    </source>
</evidence>
<keyword evidence="4" id="KW-0490">MHC I</keyword>
<evidence type="ECO:0000256" key="8">
    <source>
        <dbReference type="SAM" id="SignalP"/>
    </source>
</evidence>
<dbReference type="PANTHER" id="PTHR19944">
    <property type="entry name" value="MHC CLASS II-RELATED"/>
    <property type="match status" value="1"/>
</dbReference>
<dbReference type="SMART" id="SM00407">
    <property type="entry name" value="IGc1"/>
    <property type="match status" value="1"/>
</dbReference>
<evidence type="ECO:0000313" key="11">
    <source>
        <dbReference type="EMBL" id="BAK52514.1"/>
    </source>
</evidence>
<organism evidence="10">
    <name type="scientific">Ginglymostoma cirratum</name>
    <name type="common">Nurse shark</name>
    <name type="synonym">Squalus cirratus</name>
    <dbReference type="NCBI Taxonomy" id="7801"/>
    <lineage>
        <taxon>Eukaryota</taxon>
        <taxon>Metazoa</taxon>
        <taxon>Chordata</taxon>
        <taxon>Craniata</taxon>
        <taxon>Vertebrata</taxon>
        <taxon>Chondrichthyes</taxon>
        <taxon>Elasmobranchii</taxon>
        <taxon>Galeomorphii</taxon>
        <taxon>Galeoidea</taxon>
        <taxon>Orectolobiformes</taxon>
        <taxon>Ginglymostomatidae</taxon>
        <taxon>Ginglymostoma</taxon>
    </lineage>
</organism>
<feature type="chain" id="PRO_5010962424" description="Beta-2-microglobulin" evidence="8">
    <location>
        <begin position="18"/>
        <end position="111"/>
    </location>
</feature>
<feature type="glycosylation site" description="N-linked (GlcNAc...) asparagine" evidence="14">
    <location>
        <position position="63"/>
    </location>
</feature>
<dbReference type="InterPro" id="IPR013783">
    <property type="entry name" value="Ig-like_fold"/>
</dbReference>
<comment type="similarity">
    <text evidence="2">Belongs to the beta-2-microglobulin family.</text>
</comment>
<reference evidence="10" key="1">
    <citation type="journal article" date="2011" name="J. Immunol.">
        <title>Primordial linkage of ?2-microglobulin to the MHC.</title>
        <authorList>
            <person name="Ohta Y."/>
            <person name="Shiina T."/>
            <person name="Lohr R.L."/>
            <person name="Hosomichi K."/>
            <person name="Pollin T.I."/>
            <person name="Heist E.J."/>
            <person name="Suzuki S."/>
            <person name="Inoko H."/>
            <person name="Flajnik M.F."/>
        </authorList>
    </citation>
    <scope>NUCLEOTIDE SEQUENCE</scope>
</reference>
<dbReference type="EMBL" id="AB571627">
    <property type="protein sequence ID" value="BAK52514.1"/>
    <property type="molecule type" value="Genomic_DNA"/>
</dbReference>
<feature type="signal peptide" evidence="8">
    <location>
        <begin position="1"/>
        <end position="17"/>
    </location>
</feature>
<dbReference type="Gene3D" id="2.60.40.10">
    <property type="entry name" value="Immunoglobulins"/>
    <property type="match status" value="1"/>
</dbReference>
<evidence type="ECO:0007829" key="14">
    <source>
        <dbReference type="PDB" id="8GM8"/>
    </source>
</evidence>
<keyword evidence="12 13" id="KW-0002">3D-structure</keyword>
<dbReference type="SUPFAM" id="SSF48726">
    <property type="entry name" value="Immunoglobulin"/>
    <property type="match status" value="1"/>
</dbReference>
<dbReference type="AlphaFoldDB" id="F4ZE04"/>
<evidence type="ECO:0007829" key="13">
    <source>
        <dbReference type="PDB" id="6LUP"/>
    </source>
</evidence>
<dbReference type="SMR" id="F4ZE04"/>
<dbReference type="GO" id="GO:0042612">
    <property type="term" value="C:MHC class I protein complex"/>
    <property type="evidence" value="ECO:0007669"/>
    <property type="project" value="UniProtKB-KW"/>
</dbReference>
<dbReference type="PANTHER" id="PTHR19944:SF62">
    <property type="entry name" value="BETA-2-MICROGLOBULIN"/>
    <property type="match status" value="1"/>
</dbReference>
<reference evidence="14" key="3">
    <citation type="submission" date="2023-03" db="PDB data bank">
        <title>Characterization of Shark CD1 Establishes Its Presence in the Primordial MHC.</title>
        <authorList>
            <person name="Castro C.D."/>
            <person name="Adams E.J."/>
        </authorList>
    </citation>
    <scope>X-RAY CRYSTALLOGRAPHY (2.83 ANGSTROMS) OF 18-111</scope>
    <scope>GLYCOSYLATION AT ASN-63</scope>
    <scope>DISULFIDE BONDS</scope>
</reference>
<sequence>MMLKLAILALIVALSQAGSPNVQVYTYKLIKEGESNVLLCHAKDFSPPNIKLELLENGRIIPNTTQSDLSFESDWSFKLTRYVEFTPQSGYKYSCMVTHNGDSKEIQLDAY</sequence>
<dbReference type="PDB" id="8GM8">
    <property type="method" value="X-ray"/>
    <property type="resolution" value="2.83 A"/>
    <property type="chains" value="B/D/F=18-111"/>
</dbReference>
<evidence type="ECO:0000256" key="6">
    <source>
        <dbReference type="ARBA" id="ARBA00022859"/>
    </source>
</evidence>
<evidence type="ECO:0000256" key="3">
    <source>
        <dbReference type="ARBA" id="ARBA00018767"/>
    </source>
</evidence>